<dbReference type="AlphaFoldDB" id="A0AAV4XD20"/>
<evidence type="ECO:0000256" key="1">
    <source>
        <dbReference type="SAM" id="MobiDB-lite"/>
    </source>
</evidence>
<dbReference type="EMBL" id="BPLR01017606">
    <property type="protein sequence ID" value="GIY92967.1"/>
    <property type="molecule type" value="Genomic_DNA"/>
</dbReference>
<reference evidence="2 3" key="1">
    <citation type="submission" date="2021-06" db="EMBL/GenBank/DDBJ databases">
        <title>Caerostris extrusa draft genome.</title>
        <authorList>
            <person name="Kono N."/>
            <person name="Arakawa K."/>
        </authorList>
    </citation>
    <scope>NUCLEOTIDE SEQUENCE [LARGE SCALE GENOMIC DNA]</scope>
</reference>
<organism evidence="2 3">
    <name type="scientific">Caerostris extrusa</name>
    <name type="common">Bark spider</name>
    <name type="synonym">Caerostris bankana</name>
    <dbReference type="NCBI Taxonomy" id="172846"/>
    <lineage>
        <taxon>Eukaryota</taxon>
        <taxon>Metazoa</taxon>
        <taxon>Ecdysozoa</taxon>
        <taxon>Arthropoda</taxon>
        <taxon>Chelicerata</taxon>
        <taxon>Arachnida</taxon>
        <taxon>Araneae</taxon>
        <taxon>Araneomorphae</taxon>
        <taxon>Entelegynae</taxon>
        <taxon>Araneoidea</taxon>
        <taxon>Araneidae</taxon>
        <taxon>Caerostris</taxon>
    </lineage>
</organism>
<accession>A0AAV4XD20</accession>
<evidence type="ECO:0000313" key="3">
    <source>
        <dbReference type="Proteomes" id="UP001054945"/>
    </source>
</evidence>
<dbReference type="Proteomes" id="UP001054945">
    <property type="component" value="Unassembled WGS sequence"/>
</dbReference>
<feature type="region of interest" description="Disordered" evidence="1">
    <location>
        <begin position="23"/>
        <end position="54"/>
    </location>
</feature>
<keyword evidence="3" id="KW-1185">Reference proteome</keyword>
<comment type="caution">
    <text evidence="2">The sequence shown here is derived from an EMBL/GenBank/DDBJ whole genome shotgun (WGS) entry which is preliminary data.</text>
</comment>
<evidence type="ECO:0000313" key="2">
    <source>
        <dbReference type="EMBL" id="GIY92967.1"/>
    </source>
</evidence>
<gene>
    <name evidence="2" type="ORF">CEXT_627901</name>
</gene>
<name>A0AAV4XD20_CAEEX</name>
<protein>
    <submittedName>
        <fullName evidence="2">Uncharacterized protein</fullName>
    </submittedName>
</protein>
<sequence>MKLQKLPGRRNGCLDFCLAKTGQKDQDSGQEKAQQVESSHGFEKSDQMRKKKRKLQKNLTALLSGGEISNLRTATLG</sequence>
<proteinExistence type="predicted"/>